<feature type="repeat" description="ANK" evidence="1">
    <location>
        <begin position="120"/>
        <end position="156"/>
    </location>
</feature>
<dbReference type="Proteomes" id="UP001144612">
    <property type="component" value="Unassembled WGS sequence"/>
</dbReference>
<gene>
    <name evidence="3" type="ORF">OW729_05325</name>
</gene>
<dbReference type="InterPro" id="IPR002110">
    <property type="entry name" value="Ankyrin_rpt"/>
</dbReference>
<accession>A0ABT4D9X4</accession>
<keyword evidence="2" id="KW-1133">Transmembrane helix</keyword>
<dbReference type="InterPro" id="IPR036770">
    <property type="entry name" value="Ankyrin_rpt-contain_sf"/>
</dbReference>
<dbReference type="InterPro" id="IPR051616">
    <property type="entry name" value="Cul2-RING_E3_ligase_SR"/>
</dbReference>
<evidence type="ECO:0000256" key="2">
    <source>
        <dbReference type="SAM" id="Phobius"/>
    </source>
</evidence>
<dbReference type="PANTHER" id="PTHR46224">
    <property type="entry name" value="ANKYRIN REPEAT FAMILY PROTEIN"/>
    <property type="match status" value="1"/>
</dbReference>
<evidence type="ECO:0000256" key="1">
    <source>
        <dbReference type="PROSITE-ProRule" id="PRU00023"/>
    </source>
</evidence>
<keyword evidence="2" id="KW-0812">Transmembrane</keyword>
<keyword evidence="4" id="KW-1185">Reference proteome</keyword>
<comment type="caution">
    <text evidence="3">The sequence shown here is derived from an EMBL/GenBank/DDBJ whole genome shotgun (WGS) entry which is preliminary data.</text>
</comment>
<evidence type="ECO:0000313" key="4">
    <source>
        <dbReference type="Proteomes" id="UP001144612"/>
    </source>
</evidence>
<keyword evidence="1" id="KW-0040">ANK repeat</keyword>
<dbReference type="Gene3D" id="1.25.40.20">
    <property type="entry name" value="Ankyrin repeat-containing domain"/>
    <property type="match status" value="1"/>
</dbReference>
<dbReference type="SUPFAM" id="SSF48403">
    <property type="entry name" value="Ankyrin repeat"/>
    <property type="match status" value="1"/>
</dbReference>
<dbReference type="SMART" id="SM00248">
    <property type="entry name" value="ANK"/>
    <property type="match status" value="3"/>
</dbReference>
<organism evidence="3 4">
    <name type="scientific">Clostridium brassicae</name>
    <dbReference type="NCBI Taxonomy" id="2999072"/>
    <lineage>
        <taxon>Bacteria</taxon>
        <taxon>Bacillati</taxon>
        <taxon>Bacillota</taxon>
        <taxon>Clostridia</taxon>
        <taxon>Eubacteriales</taxon>
        <taxon>Clostridiaceae</taxon>
        <taxon>Clostridium</taxon>
    </lineage>
</organism>
<proteinExistence type="predicted"/>
<reference evidence="3" key="1">
    <citation type="submission" date="2022-12" db="EMBL/GenBank/DDBJ databases">
        <title>Clostridium sp. nov., isolated from industrial wastewater.</title>
        <authorList>
            <person name="Jiayan W."/>
        </authorList>
    </citation>
    <scope>NUCLEOTIDE SEQUENCE</scope>
    <source>
        <strain evidence="3">ZC22-4</strain>
    </source>
</reference>
<sequence length="312" mass="36072">MEKNRTMKKKIIIFIIPIFIIITCFYYLRNKITETHNKGEYKITSINIYKNTPAWELALAVKNEKTSTIEKIAKDKPELLNYQDPKYGVTLLLWSVGMEKYESAEVLLKCGSNPDIARKNGETPLFLAAGYSWIDNDAKKDPKYVKLLLRYGANPNKNYVGKDSGIMESGTSPLMNSISGGFEKTKALVEAGADINYKTKRGDTVAREALLRDGTPEYAYYLIVQKKAKVTDPYYKLQIFEDEDPNEKLFLVNILRNWVFPLDSKEYKMKMEIVDEFARQGVNYKDAKINKHTLGQIKKLYPNDWEDYIKKY</sequence>
<dbReference type="EMBL" id="JAPQFJ010000004">
    <property type="protein sequence ID" value="MCY6958026.1"/>
    <property type="molecule type" value="Genomic_DNA"/>
</dbReference>
<dbReference type="Pfam" id="PF12796">
    <property type="entry name" value="Ank_2"/>
    <property type="match status" value="1"/>
</dbReference>
<keyword evidence="2" id="KW-0472">Membrane</keyword>
<name>A0ABT4D9X4_9CLOT</name>
<protein>
    <submittedName>
        <fullName evidence="3">Ankyrin repeat domain-containing protein</fullName>
    </submittedName>
</protein>
<feature type="transmembrane region" description="Helical" evidence="2">
    <location>
        <begin position="12"/>
        <end position="28"/>
    </location>
</feature>
<dbReference type="PROSITE" id="PS50088">
    <property type="entry name" value="ANK_REPEAT"/>
    <property type="match status" value="1"/>
</dbReference>
<evidence type="ECO:0000313" key="3">
    <source>
        <dbReference type="EMBL" id="MCY6958026.1"/>
    </source>
</evidence>
<dbReference type="RefSeq" id="WP_268060439.1">
    <property type="nucleotide sequence ID" value="NZ_JAPQFJ010000004.1"/>
</dbReference>